<evidence type="ECO:0000313" key="3">
    <source>
        <dbReference type="Proteomes" id="UP000712527"/>
    </source>
</evidence>
<sequence length="128" mass="15048">MGDATHDVRVFFERHQGAYPLFELLRQELLARFPQTEMRVQKSQISFYNRHLFACVSFLRVRRKAELPDDYFVLTLGLARPLESDRIAARVEPYPGRWTTHLVISSPDDIDEELMGWVAEAYEFARTK</sequence>
<name>A0ABS2F4K3_9ACTN</name>
<feature type="domain" description="DUF5655" evidence="1">
    <location>
        <begin position="15"/>
        <end position="124"/>
    </location>
</feature>
<keyword evidence="3" id="KW-1185">Reference proteome</keyword>
<dbReference type="Pfam" id="PF18899">
    <property type="entry name" value="DUF5655"/>
    <property type="match status" value="1"/>
</dbReference>
<reference evidence="2 3" key="1">
    <citation type="journal article" date="2021" name="Sci. Rep.">
        <title>The distribution of antibiotic resistance genes in chicken gut microbiota commensals.</title>
        <authorList>
            <person name="Juricova H."/>
            <person name="Matiasovicova J."/>
            <person name="Kubasova T."/>
            <person name="Cejkova D."/>
            <person name="Rychlik I."/>
        </authorList>
    </citation>
    <scope>NUCLEOTIDE SEQUENCE [LARGE SCALE GENOMIC DNA]</scope>
    <source>
        <strain evidence="2 3">An794</strain>
    </source>
</reference>
<comment type="caution">
    <text evidence="2">The sequence shown here is derived from an EMBL/GenBank/DDBJ whole genome shotgun (WGS) entry which is preliminary data.</text>
</comment>
<accession>A0ABS2F4K3</accession>
<proteinExistence type="predicted"/>
<dbReference type="InterPro" id="IPR043714">
    <property type="entry name" value="DUF5655"/>
</dbReference>
<dbReference type="RefSeq" id="WP_204793824.1">
    <property type="nucleotide sequence ID" value="NZ_JACSNQ010000020.1"/>
</dbReference>
<dbReference type="EMBL" id="JACSNQ010000020">
    <property type="protein sequence ID" value="MBM6775488.1"/>
    <property type="molecule type" value="Genomic_DNA"/>
</dbReference>
<evidence type="ECO:0000259" key="1">
    <source>
        <dbReference type="Pfam" id="PF18899"/>
    </source>
</evidence>
<organism evidence="2 3">
    <name type="scientific">Olsenella profusa</name>
    <dbReference type="NCBI Taxonomy" id="138595"/>
    <lineage>
        <taxon>Bacteria</taxon>
        <taxon>Bacillati</taxon>
        <taxon>Actinomycetota</taxon>
        <taxon>Coriobacteriia</taxon>
        <taxon>Coriobacteriales</taxon>
        <taxon>Atopobiaceae</taxon>
        <taxon>Olsenella</taxon>
    </lineage>
</organism>
<evidence type="ECO:0000313" key="2">
    <source>
        <dbReference type="EMBL" id="MBM6775488.1"/>
    </source>
</evidence>
<dbReference type="Proteomes" id="UP000712527">
    <property type="component" value="Unassembled WGS sequence"/>
</dbReference>
<protein>
    <recommendedName>
        <fullName evidence="1">DUF5655 domain-containing protein</fullName>
    </recommendedName>
</protein>
<gene>
    <name evidence="2" type="ORF">H9X80_08055</name>
</gene>